<dbReference type="EMBL" id="WWCX01000001">
    <property type="protein sequence ID" value="MYM92561.1"/>
    <property type="molecule type" value="Genomic_DNA"/>
</dbReference>
<gene>
    <name evidence="1" type="ORF">GTP90_01655</name>
</gene>
<evidence type="ECO:0000313" key="2">
    <source>
        <dbReference type="Proteomes" id="UP000447355"/>
    </source>
</evidence>
<accession>A0A845GF60</accession>
<comment type="caution">
    <text evidence="1">The sequence shown here is derived from an EMBL/GenBank/DDBJ whole genome shotgun (WGS) entry which is preliminary data.</text>
</comment>
<proteinExistence type="predicted"/>
<dbReference type="AlphaFoldDB" id="A0A845GF60"/>
<evidence type="ECO:0000313" key="1">
    <source>
        <dbReference type="EMBL" id="MYM92561.1"/>
    </source>
</evidence>
<protein>
    <submittedName>
        <fullName evidence="1">Uncharacterized protein</fullName>
    </submittedName>
</protein>
<dbReference type="RefSeq" id="WP_161081822.1">
    <property type="nucleotide sequence ID" value="NZ_WWCX01000001.1"/>
</dbReference>
<dbReference type="Proteomes" id="UP000447355">
    <property type="component" value="Unassembled WGS sequence"/>
</dbReference>
<organism evidence="1 2">
    <name type="scientific">Duganella vulcania</name>
    <dbReference type="NCBI Taxonomy" id="2692166"/>
    <lineage>
        <taxon>Bacteria</taxon>
        <taxon>Pseudomonadati</taxon>
        <taxon>Pseudomonadota</taxon>
        <taxon>Betaproteobacteria</taxon>
        <taxon>Burkholderiales</taxon>
        <taxon>Oxalobacteraceae</taxon>
        <taxon>Telluria group</taxon>
        <taxon>Duganella</taxon>
    </lineage>
</organism>
<name>A0A845GF60_9BURK</name>
<sequence length="83" mass="9635">MSKNCYSCEHIENNGSNEPGEVSGWVCANPKREPQTIEEERNFDKNWASEDYRKRYKRCYQAPASNCSEIVRVDPEEACGSRR</sequence>
<reference evidence="1" key="1">
    <citation type="submission" date="2019-12" db="EMBL/GenBank/DDBJ databases">
        <title>Novel species isolated from a subtropical stream in China.</title>
        <authorList>
            <person name="Lu H."/>
        </authorList>
    </citation>
    <scope>NUCLEOTIDE SEQUENCE [LARGE SCALE GENOMIC DNA]</scope>
    <source>
        <strain evidence="1">FT81W</strain>
    </source>
</reference>